<dbReference type="SUPFAM" id="SSF49879">
    <property type="entry name" value="SMAD/FHA domain"/>
    <property type="match status" value="1"/>
</dbReference>
<reference evidence="2 3" key="1">
    <citation type="submission" date="2018-06" db="EMBL/GenBank/DDBJ databases">
        <authorList>
            <person name="Strepis N."/>
        </authorList>
    </citation>
    <scope>NUCLEOTIDE SEQUENCE [LARGE SCALE GENOMIC DNA]</scope>
    <source>
        <strain evidence="2">LUCI</strain>
    </source>
</reference>
<keyword evidence="1" id="KW-0472">Membrane</keyword>
<evidence type="ECO:0000313" key="2">
    <source>
        <dbReference type="EMBL" id="VBB09020.1"/>
    </source>
</evidence>
<evidence type="ECO:0008006" key="4">
    <source>
        <dbReference type="Google" id="ProtNLM"/>
    </source>
</evidence>
<dbReference type="Proteomes" id="UP000277811">
    <property type="component" value="Unassembled WGS sequence"/>
</dbReference>
<feature type="transmembrane region" description="Helical" evidence="1">
    <location>
        <begin position="46"/>
        <end position="65"/>
    </location>
</feature>
<proteinExistence type="predicted"/>
<organism evidence="2 3">
    <name type="scientific">Lucifera butyrica</name>
    <dbReference type="NCBI Taxonomy" id="1351585"/>
    <lineage>
        <taxon>Bacteria</taxon>
        <taxon>Bacillati</taxon>
        <taxon>Bacillota</taxon>
        <taxon>Negativicutes</taxon>
        <taxon>Veillonellales</taxon>
        <taxon>Veillonellaceae</taxon>
        <taxon>Lucifera</taxon>
    </lineage>
</organism>
<dbReference type="Gene3D" id="2.60.200.20">
    <property type="match status" value="1"/>
</dbReference>
<sequence length="195" mass="22088">MNTENKTGLFKGQNIWQTKRLQILDGSIALIAAAVSLFIYQYFTEYIAAKYFLTGVFVVIALYYAGKLIRKNYEPVAAPVLRSDIDAIVMLNENGSFIKEWNIQDKITLLIGKHTKNREVDVDLSASAYEALIHEEHAIMNFAAGSWYLEGLHRPSGISIKKANDRMRYRLVGGRPCKLEPGDILFIANTRLLMK</sequence>
<keyword evidence="3" id="KW-1185">Reference proteome</keyword>
<dbReference type="AlphaFoldDB" id="A0A498RDW8"/>
<feature type="transmembrane region" description="Helical" evidence="1">
    <location>
        <begin position="21"/>
        <end position="40"/>
    </location>
</feature>
<protein>
    <recommendedName>
        <fullName evidence="4">FHA domain-containing protein</fullName>
    </recommendedName>
</protein>
<keyword evidence="1" id="KW-0812">Transmembrane</keyword>
<dbReference type="InterPro" id="IPR008984">
    <property type="entry name" value="SMAD_FHA_dom_sf"/>
</dbReference>
<evidence type="ECO:0000256" key="1">
    <source>
        <dbReference type="SAM" id="Phobius"/>
    </source>
</evidence>
<dbReference type="EMBL" id="UPPP01000105">
    <property type="protein sequence ID" value="VBB09020.1"/>
    <property type="molecule type" value="Genomic_DNA"/>
</dbReference>
<dbReference type="OrthoDB" id="2473431at2"/>
<dbReference type="RefSeq" id="WP_122629841.1">
    <property type="nucleotide sequence ID" value="NZ_UPPP01000105.1"/>
</dbReference>
<accession>A0A498RDW8</accession>
<keyword evidence="1" id="KW-1133">Transmembrane helix</keyword>
<name>A0A498RDW8_9FIRM</name>
<gene>
    <name evidence="2" type="ORF">LUCI_4306</name>
</gene>
<evidence type="ECO:0000313" key="3">
    <source>
        <dbReference type="Proteomes" id="UP000277811"/>
    </source>
</evidence>